<feature type="compositionally biased region" description="Polar residues" evidence="1">
    <location>
        <begin position="81"/>
        <end position="96"/>
    </location>
</feature>
<evidence type="ECO:0000313" key="3">
    <source>
        <dbReference type="Proteomes" id="UP001328107"/>
    </source>
</evidence>
<dbReference type="Proteomes" id="UP001328107">
    <property type="component" value="Unassembled WGS sequence"/>
</dbReference>
<dbReference type="AlphaFoldDB" id="A0AAN4ZP54"/>
<name>A0AAN4ZP54_9BILA</name>
<dbReference type="EMBL" id="BTRK01000003">
    <property type="protein sequence ID" value="GMR42884.1"/>
    <property type="molecule type" value="Genomic_DNA"/>
</dbReference>
<feature type="region of interest" description="Disordered" evidence="1">
    <location>
        <begin position="46"/>
        <end position="111"/>
    </location>
</feature>
<sequence length="111" mass="12788">MQFYKWANLDKASDEAIQILLSMSIDGGNDEVKDILFMLVSYIRSQRKKEKEYKDKMKRKAEDEEPMASSTSREDKDSRKTCNGKQVTVEVESTPSKRARTESSEVDQSKV</sequence>
<accession>A0AAN4ZP54</accession>
<protein>
    <submittedName>
        <fullName evidence="2">Uncharacterized protein</fullName>
    </submittedName>
</protein>
<evidence type="ECO:0000256" key="1">
    <source>
        <dbReference type="SAM" id="MobiDB-lite"/>
    </source>
</evidence>
<proteinExistence type="predicted"/>
<feature type="compositionally biased region" description="Basic and acidic residues" evidence="1">
    <location>
        <begin position="99"/>
        <end position="111"/>
    </location>
</feature>
<feature type="non-terminal residue" evidence="2">
    <location>
        <position position="111"/>
    </location>
</feature>
<reference evidence="3" key="1">
    <citation type="submission" date="2022-10" db="EMBL/GenBank/DDBJ databases">
        <title>Genome assembly of Pristionchus species.</title>
        <authorList>
            <person name="Yoshida K."/>
            <person name="Sommer R.J."/>
        </authorList>
    </citation>
    <scope>NUCLEOTIDE SEQUENCE [LARGE SCALE GENOMIC DNA]</scope>
    <source>
        <strain evidence="3">RS5460</strain>
    </source>
</reference>
<keyword evidence="3" id="KW-1185">Reference proteome</keyword>
<organism evidence="2 3">
    <name type="scientific">Pristionchus mayeri</name>
    <dbReference type="NCBI Taxonomy" id="1317129"/>
    <lineage>
        <taxon>Eukaryota</taxon>
        <taxon>Metazoa</taxon>
        <taxon>Ecdysozoa</taxon>
        <taxon>Nematoda</taxon>
        <taxon>Chromadorea</taxon>
        <taxon>Rhabditida</taxon>
        <taxon>Rhabditina</taxon>
        <taxon>Diplogasteromorpha</taxon>
        <taxon>Diplogasteroidea</taxon>
        <taxon>Neodiplogasteridae</taxon>
        <taxon>Pristionchus</taxon>
    </lineage>
</organism>
<evidence type="ECO:0000313" key="2">
    <source>
        <dbReference type="EMBL" id="GMR42884.1"/>
    </source>
</evidence>
<gene>
    <name evidence="2" type="ORF">PMAYCL1PPCAC_13079</name>
</gene>
<comment type="caution">
    <text evidence="2">The sequence shown here is derived from an EMBL/GenBank/DDBJ whole genome shotgun (WGS) entry which is preliminary data.</text>
</comment>